<dbReference type="CDD" id="cd00063">
    <property type="entry name" value="FN3"/>
    <property type="match status" value="1"/>
</dbReference>
<dbReference type="InterPro" id="IPR050650">
    <property type="entry name" value="Type-II_Cytokine-TF_Rcpt"/>
</dbReference>
<dbReference type="AlphaFoldDB" id="A0A2I0U425"/>
<dbReference type="InterPro" id="IPR013783">
    <property type="entry name" value="Ig-like_fold"/>
</dbReference>
<feature type="compositionally biased region" description="Basic and acidic residues" evidence="1">
    <location>
        <begin position="539"/>
        <end position="560"/>
    </location>
</feature>
<dbReference type="SMART" id="SM00060">
    <property type="entry name" value="FN3"/>
    <property type="match status" value="2"/>
</dbReference>
<reference evidence="5" key="1">
    <citation type="submission" date="2017-11" db="EMBL/GenBank/DDBJ databases">
        <authorList>
            <person name="Lima N.C."/>
            <person name="Parody-Merino A.M."/>
            <person name="Battley P.F."/>
            <person name="Fidler A.E."/>
            <person name="Prosdocimi F."/>
        </authorList>
    </citation>
    <scope>NUCLEOTIDE SEQUENCE [LARGE SCALE GENOMIC DNA]</scope>
</reference>
<dbReference type="GO" id="GO:0005886">
    <property type="term" value="C:plasma membrane"/>
    <property type="evidence" value="ECO:0007669"/>
    <property type="project" value="TreeGrafter"/>
</dbReference>
<evidence type="ECO:0000256" key="1">
    <source>
        <dbReference type="SAM" id="MobiDB-lite"/>
    </source>
</evidence>
<evidence type="ECO:0000256" key="2">
    <source>
        <dbReference type="SAM" id="Phobius"/>
    </source>
</evidence>
<dbReference type="Pfam" id="PF01108">
    <property type="entry name" value="Tissue_fac"/>
    <property type="match status" value="2"/>
</dbReference>
<feature type="transmembrane region" description="Helical" evidence="2">
    <location>
        <begin position="459"/>
        <end position="488"/>
    </location>
</feature>
<proteinExistence type="predicted"/>
<dbReference type="InterPro" id="IPR015373">
    <property type="entry name" value="Interferon/interleukin_rcp_dom"/>
</dbReference>
<dbReference type="Pfam" id="PF09294">
    <property type="entry name" value="Interfer-bind"/>
    <property type="match status" value="2"/>
</dbReference>
<evidence type="ECO:0000313" key="4">
    <source>
        <dbReference type="EMBL" id="PKU40765.1"/>
    </source>
</evidence>
<dbReference type="OrthoDB" id="8724082at2759"/>
<feature type="domain" description="Fibronectin type-III" evidence="3">
    <location>
        <begin position="300"/>
        <end position="395"/>
    </location>
</feature>
<keyword evidence="2" id="KW-0812">Transmembrane</keyword>
<dbReference type="InterPro" id="IPR003961">
    <property type="entry name" value="FN3_dom"/>
</dbReference>
<protein>
    <submittedName>
        <fullName evidence="4">Interleukin-10 receptor subunit beta</fullName>
    </submittedName>
</protein>
<dbReference type="InterPro" id="IPR036116">
    <property type="entry name" value="FN3_sf"/>
</dbReference>
<gene>
    <name evidence="4" type="ORF">llap_8937</name>
</gene>
<keyword evidence="2" id="KW-1133">Transmembrane helix</keyword>
<dbReference type="GO" id="GO:0004920">
    <property type="term" value="F:interleukin-10 receptor activity"/>
    <property type="evidence" value="ECO:0007669"/>
    <property type="project" value="TreeGrafter"/>
</dbReference>
<organism evidence="4 5">
    <name type="scientific">Limosa lapponica baueri</name>
    <dbReference type="NCBI Taxonomy" id="1758121"/>
    <lineage>
        <taxon>Eukaryota</taxon>
        <taxon>Metazoa</taxon>
        <taxon>Chordata</taxon>
        <taxon>Craniata</taxon>
        <taxon>Vertebrata</taxon>
        <taxon>Euteleostomi</taxon>
        <taxon>Archelosauria</taxon>
        <taxon>Archosauria</taxon>
        <taxon>Dinosauria</taxon>
        <taxon>Saurischia</taxon>
        <taxon>Theropoda</taxon>
        <taxon>Coelurosauria</taxon>
        <taxon>Aves</taxon>
        <taxon>Neognathae</taxon>
        <taxon>Neoaves</taxon>
        <taxon>Charadriiformes</taxon>
        <taxon>Scolopacidae</taxon>
        <taxon>Limosa</taxon>
    </lineage>
</organism>
<keyword evidence="4" id="KW-0675">Receptor</keyword>
<evidence type="ECO:0000259" key="3">
    <source>
        <dbReference type="PROSITE" id="PS50853"/>
    </source>
</evidence>
<dbReference type="PROSITE" id="PS50853">
    <property type="entry name" value="FN3"/>
    <property type="match status" value="1"/>
</dbReference>
<accession>A0A2I0U425</accession>
<dbReference type="SUPFAM" id="SSF49265">
    <property type="entry name" value="Fibronectin type III"/>
    <property type="match status" value="4"/>
</dbReference>
<keyword evidence="2" id="KW-0472">Membrane</keyword>
<feature type="region of interest" description="Disordered" evidence="1">
    <location>
        <begin position="539"/>
        <end position="577"/>
    </location>
</feature>
<dbReference type="PANTHER" id="PTHR20859:SF84">
    <property type="entry name" value="INTERFERON ALPHA_BETA RECEPTOR 2"/>
    <property type="match status" value="1"/>
</dbReference>
<keyword evidence="5" id="KW-1185">Reference proteome</keyword>
<sequence length="577" mass="64999">MITNLSLRSERVLGEPPRNLQMESQNFQHILSWQAKSDPTVLTYYRVLYSDRRNWMAAKQCSNITQLSCNLTDDFEDTHAQYLALVQSFIGTEVFNSSVLDFEPLTDTFLGPPEVNISSCVNCIKVTIKLPASHLRKNEKLWSLIDIYEELDYAITLKTLDGDHKRPQKKITQEIFSTVIEELYPNRNYCVSVTVAASSNRNSIPSAWKCVTTDSEAQQDYYTAAVAGAVCFSLILASALKCMHAGGYILQKTSLPHTLEVINGAETNVLNPHKELVSSVGNSNSFEKGAFLLLSGILPKPQNVRITSVNLRSFLQWDAPRFHKENISYTVQSKSVNFPGNAYANVSTNLRLTECDVSSLSAYGDYILQVRAESENDHSDWESVSFKPMHDNHPSYLLCLKLDYVNHIDTKHNSEILSQLEPWTLYCIQVQAVIPEWNKAGEPSGELCEQTTHNGVTPVWLIVTVLIGSMLVVVISIPACFFSSFYLYRLTKHVFCPSYIFPQHLKEFLSTPPSGSQFFSPHPQEEQLFYDTLTVISEESKNHSDETDSEASKTTEHLQDSDQEDSDSRIVPASEKA</sequence>
<dbReference type="Proteomes" id="UP000233556">
    <property type="component" value="Unassembled WGS sequence"/>
</dbReference>
<name>A0A2I0U425_LIMLA</name>
<evidence type="ECO:0000313" key="5">
    <source>
        <dbReference type="Proteomes" id="UP000233556"/>
    </source>
</evidence>
<reference evidence="5" key="2">
    <citation type="submission" date="2017-12" db="EMBL/GenBank/DDBJ databases">
        <title>Genome sequence of the Bar-tailed Godwit (Limosa lapponica baueri).</title>
        <authorList>
            <person name="Lima N.C.B."/>
            <person name="Parody-Merino A.M."/>
            <person name="Battley P.F."/>
            <person name="Fidler A.E."/>
            <person name="Prosdocimi F."/>
        </authorList>
    </citation>
    <scope>NUCLEOTIDE SEQUENCE [LARGE SCALE GENOMIC DNA]</scope>
</reference>
<dbReference type="EMBL" id="KZ506212">
    <property type="protein sequence ID" value="PKU40765.1"/>
    <property type="molecule type" value="Genomic_DNA"/>
</dbReference>
<dbReference type="PANTHER" id="PTHR20859">
    <property type="entry name" value="INTERFERON/INTERLEUKIN RECEPTOR"/>
    <property type="match status" value="1"/>
</dbReference>
<dbReference type="Gene3D" id="2.60.40.10">
    <property type="entry name" value="Immunoglobulins"/>
    <property type="match status" value="4"/>
</dbReference>